<dbReference type="InParanoid" id="Q01WW9"/>
<dbReference type="eggNOG" id="COG1538">
    <property type="taxonomic scope" value="Bacteria"/>
</dbReference>
<name>Q01WW9_SOLUE</name>
<organism evidence="2">
    <name type="scientific">Solibacter usitatus (strain Ellin6076)</name>
    <dbReference type="NCBI Taxonomy" id="234267"/>
    <lineage>
        <taxon>Bacteria</taxon>
        <taxon>Pseudomonadati</taxon>
        <taxon>Acidobacteriota</taxon>
        <taxon>Terriglobia</taxon>
        <taxon>Bryobacterales</taxon>
        <taxon>Solibacteraceae</taxon>
        <taxon>Candidatus Solibacter</taxon>
    </lineage>
</organism>
<comment type="similarity">
    <text evidence="1">Belongs to the outer membrane factor (OMF) (TC 1.B.17) family.</text>
</comment>
<protein>
    <submittedName>
        <fullName evidence="2">Outer membrane efflux protein</fullName>
    </submittedName>
</protein>
<sequence length="431" mass="48891" precursor="true">MENVFEGHAPGLRIRRLLLGTWLVVSMAGVAAAQKKTLTWDEAKRELDAVNPTLRAARIGIQQSRADEITAFLRPNPDLTISVDQVSPLYEADGGPFRPFSDSLPFLSSSYLIERRHKRELRRDSARQGTEIAISEFDDQKRNLLFDLRGAFIDVLQQKAVVEVTHESLAYYDRMLSVGRERYKNGDIAQVDLDRLELQRVQFETDVQTALVNLRTAKIRLEALLNDRTPLEQLDVSGRFDFSEIVTPLPEFRQAALDSRADLRAAVQSVDKARTDYRLAIANGSTDPTVGFDVARQYPLRAYFGVGVTIPLRIFDRNQGEKARTRLDIQRSERLVEANRLQVFSDVDSAYATLESNLTLLRPYKTRYLQQAARVRETISFSYQHGGASLLDFLQAQQDYRNIQLSYLNLVGSYLSAANQMNFAVGREVIP</sequence>
<dbReference type="STRING" id="234267.Acid_4887"/>
<dbReference type="AlphaFoldDB" id="Q01WW9"/>
<dbReference type="Gene3D" id="1.20.1600.10">
    <property type="entry name" value="Outer membrane efflux proteins (OEP)"/>
    <property type="match status" value="1"/>
</dbReference>
<dbReference type="KEGG" id="sus:Acid_4887"/>
<dbReference type="Pfam" id="PF02321">
    <property type="entry name" value="OEP"/>
    <property type="match status" value="2"/>
</dbReference>
<dbReference type="PANTHER" id="PTHR30203:SF24">
    <property type="entry name" value="BLR4935 PROTEIN"/>
    <property type="match status" value="1"/>
</dbReference>
<dbReference type="GO" id="GO:0015562">
    <property type="term" value="F:efflux transmembrane transporter activity"/>
    <property type="evidence" value="ECO:0007669"/>
    <property type="project" value="InterPro"/>
</dbReference>
<reference evidence="2" key="1">
    <citation type="submission" date="2006-10" db="EMBL/GenBank/DDBJ databases">
        <title>Complete sequence of Solibacter usitatus Ellin6076.</title>
        <authorList>
            <consortium name="US DOE Joint Genome Institute"/>
            <person name="Copeland A."/>
            <person name="Lucas S."/>
            <person name="Lapidus A."/>
            <person name="Barry K."/>
            <person name="Detter J.C."/>
            <person name="Glavina del Rio T."/>
            <person name="Hammon N."/>
            <person name="Israni S."/>
            <person name="Dalin E."/>
            <person name="Tice H."/>
            <person name="Pitluck S."/>
            <person name="Thompson L.S."/>
            <person name="Brettin T."/>
            <person name="Bruce D."/>
            <person name="Han C."/>
            <person name="Tapia R."/>
            <person name="Gilna P."/>
            <person name="Schmutz J."/>
            <person name="Larimer F."/>
            <person name="Land M."/>
            <person name="Hauser L."/>
            <person name="Kyrpides N."/>
            <person name="Mikhailova N."/>
            <person name="Janssen P.H."/>
            <person name="Kuske C.R."/>
            <person name="Richardson P."/>
        </authorList>
    </citation>
    <scope>NUCLEOTIDE SEQUENCE</scope>
    <source>
        <strain evidence="2">Ellin6076</strain>
    </source>
</reference>
<dbReference type="SUPFAM" id="SSF56954">
    <property type="entry name" value="Outer membrane efflux proteins (OEP)"/>
    <property type="match status" value="1"/>
</dbReference>
<proteinExistence type="inferred from homology"/>
<dbReference type="InterPro" id="IPR010131">
    <property type="entry name" value="MdtP/NodT-like"/>
</dbReference>
<dbReference type="HOGENOM" id="CLU_012817_14_4_0"/>
<dbReference type="EMBL" id="CP000473">
    <property type="protein sequence ID" value="ABJ85846.1"/>
    <property type="molecule type" value="Genomic_DNA"/>
</dbReference>
<dbReference type="InterPro" id="IPR003423">
    <property type="entry name" value="OMP_efflux"/>
</dbReference>
<evidence type="ECO:0000313" key="2">
    <source>
        <dbReference type="EMBL" id="ABJ85846.1"/>
    </source>
</evidence>
<accession>Q01WW9</accession>
<dbReference type="OrthoDB" id="9791261at2"/>
<evidence type="ECO:0000256" key="1">
    <source>
        <dbReference type="ARBA" id="ARBA00007613"/>
    </source>
</evidence>
<dbReference type="PANTHER" id="PTHR30203">
    <property type="entry name" value="OUTER MEMBRANE CATION EFFLUX PROTEIN"/>
    <property type="match status" value="1"/>
</dbReference>
<gene>
    <name evidence="2" type="ordered locus">Acid_4887</name>
</gene>